<dbReference type="InterPro" id="IPR011650">
    <property type="entry name" value="Peptidase_M20_dimer"/>
</dbReference>
<dbReference type="PANTHER" id="PTHR43808:SF9">
    <property type="entry name" value="BLL0789 PROTEIN"/>
    <property type="match status" value="1"/>
</dbReference>
<evidence type="ECO:0000256" key="6">
    <source>
        <dbReference type="PIRSR" id="PIRSR037238-1"/>
    </source>
</evidence>
<keyword evidence="8" id="KW-0645">Protease</keyword>
<accession>A0A2U2API6</accession>
<keyword evidence="9" id="KW-1185">Reference proteome</keyword>
<dbReference type="RefSeq" id="WP_109236181.1">
    <property type="nucleotide sequence ID" value="NZ_BMXZ01000001.1"/>
</dbReference>
<dbReference type="InterPro" id="IPR050072">
    <property type="entry name" value="Peptidase_M20A"/>
</dbReference>
<sequence>MNEWINAQESAMIDFLKTLVNIDSGSYDKAGVDAVAAEIIERYRELDFEIEIFTNETFGNNYRLRHKEAKEPNILILAHLDTVFPQGTVAERPFSIEGDRAYGPGVIDMKASHVLVYYAIKALHESGNEAYKDVEILLNCDEEIGSHSSRALIESSAQGKKAALVMEPARANGAIVSARRGVGTYQLKIEGKASHSGIAPETGISAIQELSYKIQALHALSRHQEGLSVNVGIISGGTSVNTVAPNAYAEIDVRISTEEQGIEIDRAVKEVCRKPMLDGIKLTLTGGINRPPMAKTEQSAQLVDLILSEAKMLGLEIEDISTGGGSDASFTAGVGIPTVDGLGPVGGHQHSDKEYLELPTLTERTALFAHILAKLGS</sequence>
<evidence type="ECO:0000256" key="3">
    <source>
        <dbReference type="ARBA" id="ARBA00022801"/>
    </source>
</evidence>
<dbReference type="PANTHER" id="PTHR43808">
    <property type="entry name" value="ACETYLORNITHINE DEACETYLASE"/>
    <property type="match status" value="1"/>
</dbReference>
<protein>
    <submittedName>
        <fullName evidence="8">Carboxypeptidase</fullName>
    </submittedName>
</protein>
<evidence type="ECO:0000256" key="5">
    <source>
        <dbReference type="ARBA" id="ARBA00023285"/>
    </source>
</evidence>
<keyword evidence="4" id="KW-0862">Zinc</keyword>
<dbReference type="InterPro" id="IPR002933">
    <property type="entry name" value="Peptidase_M20"/>
</dbReference>
<evidence type="ECO:0000313" key="9">
    <source>
        <dbReference type="Proteomes" id="UP000244948"/>
    </source>
</evidence>
<comment type="caution">
    <text evidence="8">The sequence shown here is derived from an EMBL/GenBank/DDBJ whole genome shotgun (WGS) entry which is preliminary data.</text>
</comment>
<name>A0A2U2API6_9GAMM</name>
<evidence type="ECO:0000256" key="1">
    <source>
        <dbReference type="ARBA" id="ARBA00001947"/>
    </source>
</evidence>
<reference evidence="8 9" key="1">
    <citation type="journal article" date="2018" name="Genome Announc.">
        <title>Ignatzschineria cameli sp. nov., isolated from necrotic foot tissue of dromedaries (Camelus dromedarius) and associated maggots (Wohlfahrtia species) in Dubai.</title>
        <authorList>
            <person name="Tsang C.C."/>
            <person name="Tang J.Y."/>
            <person name="Fong J.Y."/>
            <person name="Kinne J."/>
            <person name="Lee H.H."/>
            <person name="Joseph M."/>
            <person name="Jose S."/>
            <person name="Schuster R.K."/>
            <person name="Tang Y."/>
            <person name="Sivakumar S."/>
            <person name="Chen J.H."/>
            <person name="Teng J.L."/>
            <person name="Lau S.K."/>
            <person name="Wernery U."/>
            <person name="Woo P.C."/>
        </authorList>
    </citation>
    <scope>NUCLEOTIDE SEQUENCE [LARGE SCALE GENOMIC DNA]</scope>
    <source>
        <strain evidence="8 9">KCTC 22643</strain>
    </source>
</reference>
<dbReference type="InterPro" id="IPR001261">
    <property type="entry name" value="ArgE/DapE_CS"/>
</dbReference>
<dbReference type="Proteomes" id="UP000244948">
    <property type="component" value="Unassembled WGS sequence"/>
</dbReference>
<dbReference type="GO" id="GO:0046872">
    <property type="term" value="F:metal ion binding"/>
    <property type="evidence" value="ECO:0007669"/>
    <property type="project" value="UniProtKB-KW"/>
</dbReference>
<keyword evidence="8" id="KW-0121">Carboxypeptidase</keyword>
<evidence type="ECO:0000313" key="8">
    <source>
        <dbReference type="EMBL" id="PWD85121.1"/>
    </source>
</evidence>
<feature type="active site" description="Proton acceptor" evidence="6">
    <location>
        <position position="142"/>
    </location>
</feature>
<evidence type="ECO:0000259" key="7">
    <source>
        <dbReference type="Pfam" id="PF07687"/>
    </source>
</evidence>
<proteinExistence type="predicted"/>
<keyword evidence="2" id="KW-0479">Metal-binding</keyword>
<evidence type="ECO:0000256" key="4">
    <source>
        <dbReference type="ARBA" id="ARBA00022833"/>
    </source>
</evidence>
<dbReference type="CDD" id="cd03885">
    <property type="entry name" value="M20_CPDG2"/>
    <property type="match status" value="1"/>
</dbReference>
<dbReference type="EMBL" id="QEWR01000002">
    <property type="protein sequence ID" value="PWD85121.1"/>
    <property type="molecule type" value="Genomic_DNA"/>
</dbReference>
<gene>
    <name evidence="8" type="ORF">DC082_03250</name>
</gene>
<dbReference type="GO" id="GO:0004180">
    <property type="term" value="F:carboxypeptidase activity"/>
    <property type="evidence" value="ECO:0007669"/>
    <property type="project" value="UniProtKB-KW"/>
</dbReference>
<organism evidence="8 9">
    <name type="scientific">Ignatzschineria indica</name>
    <dbReference type="NCBI Taxonomy" id="472583"/>
    <lineage>
        <taxon>Bacteria</taxon>
        <taxon>Pseudomonadati</taxon>
        <taxon>Pseudomonadota</taxon>
        <taxon>Gammaproteobacteria</taxon>
        <taxon>Cardiobacteriales</taxon>
        <taxon>Ignatzschineriaceae</taxon>
        <taxon>Ignatzschineria</taxon>
    </lineage>
</organism>
<dbReference type="PIRSF" id="PIRSF037238">
    <property type="entry name" value="Carboxypeptidase_G2"/>
    <property type="match status" value="1"/>
</dbReference>
<feature type="active site" evidence="6">
    <location>
        <position position="81"/>
    </location>
</feature>
<keyword evidence="3" id="KW-0378">Hydrolase</keyword>
<evidence type="ECO:0000256" key="2">
    <source>
        <dbReference type="ARBA" id="ARBA00022723"/>
    </source>
</evidence>
<dbReference type="InterPro" id="IPR036264">
    <property type="entry name" value="Bact_exopeptidase_dim_dom"/>
</dbReference>
<keyword evidence="5" id="KW-0170">Cobalt</keyword>
<dbReference type="PROSITE" id="PS00758">
    <property type="entry name" value="ARGE_DAPE_CPG2_1"/>
    <property type="match status" value="1"/>
</dbReference>
<dbReference type="AlphaFoldDB" id="A0A2U2API6"/>
<dbReference type="InterPro" id="IPR017150">
    <property type="entry name" value="Pept_M20_glutamate_carboxypep"/>
</dbReference>
<dbReference type="SUPFAM" id="SSF55031">
    <property type="entry name" value="Bacterial exopeptidase dimerisation domain"/>
    <property type="match status" value="1"/>
</dbReference>
<dbReference type="Gene3D" id="3.30.70.360">
    <property type="match status" value="1"/>
</dbReference>
<dbReference type="SUPFAM" id="SSF53187">
    <property type="entry name" value="Zn-dependent exopeptidases"/>
    <property type="match status" value="1"/>
</dbReference>
<comment type="cofactor">
    <cofactor evidence="1">
        <name>Zn(2+)</name>
        <dbReference type="ChEBI" id="CHEBI:29105"/>
    </cofactor>
</comment>
<dbReference type="Pfam" id="PF01546">
    <property type="entry name" value="Peptidase_M20"/>
    <property type="match status" value="1"/>
</dbReference>
<dbReference type="Pfam" id="PF07687">
    <property type="entry name" value="M20_dimer"/>
    <property type="match status" value="1"/>
</dbReference>
<feature type="domain" description="Peptidase M20 dimerisation" evidence="7">
    <location>
        <begin position="178"/>
        <end position="275"/>
    </location>
</feature>
<dbReference type="Gene3D" id="3.40.630.10">
    <property type="entry name" value="Zn peptidases"/>
    <property type="match status" value="1"/>
</dbReference>